<proteinExistence type="predicted"/>
<keyword evidence="3" id="KW-1185">Reference proteome</keyword>
<reference evidence="2" key="2">
    <citation type="submission" date="2020-05" db="UniProtKB">
        <authorList>
            <consortium name="EnsemblMetazoa"/>
        </authorList>
    </citation>
    <scope>IDENTIFICATION</scope>
    <source>
        <strain evidence="2">IAEA</strain>
    </source>
</reference>
<feature type="transmembrane region" description="Helical" evidence="1">
    <location>
        <begin position="32"/>
        <end position="51"/>
    </location>
</feature>
<dbReference type="Proteomes" id="UP000091820">
    <property type="component" value="Unassembled WGS sequence"/>
</dbReference>
<evidence type="ECO:0000313" key="2">
    <source>
        <dbReference type="EnsemblMetazoa" id="GBRI001605-PA"/>
    </source>
</evidence>
<keyword evidence="1" id="KW-0472">Membrane</keyword>
<reference evidence="3" key="1">
    <citation type="submission" date="2014-03" db="EMBL/GenBank/DDBJ databases">
        <authorList>
            <person name="Aksoy S."/>
            <person name="Warren W."/>
            <person name="Wilson R.K."/>
        </authorList>
    </citation>
    <scope>NUCLEOTIDE SEQUENCE [LARGE SCALE GENOMIC DNA]</scope>
    <source>
        <strain evidence="3">IAEA</strain>
    </source>
</reference>
<dbReference type="EnsemblMetazoa" id="GBRI001605-RA">
    <property type="protein sequence ID" value="GBRI001605-PA"/>
    <property type="gene ID" value="GBRI001605"/>
</dbReference>
<sequence length="104" mass="11976">MIRCMTSIEKKFCRENRSDKTFCLRITKLRKLLYIGAANFCRSFAFVSVLLEEQYVCTYAVLQCMYLPVQMMILLSVGSNAISLLTCNGLVIELNTEWKIVTKC</sequence>
<name>A0A1A9W0C5_9MUSC</name>
<protein>
    <submittedName>
        <fullName evidence="2">Uncharacterized protein</fullName>
    </submittedName>
</protein>
<dbReference type="VEuPathDB" id="VectorBase:GBRI001605"/>
<organism evidence="2 3">
    <name type="scientific">Glossina brevipalpis</name>
    <dbReference type="NCBI Taxonomy" id="37001"/>
    <lineage>
        <taxon>Eukaryota</taxon>
        <taxon>Metazoa</taxon>
        <taxon>Ecdysozoa</taxon>
        <taxon>Arthropoda</taxon>
        <taxon>Hexapoda</taxon>
        <taxon>Insecta</taxon>
        <taxon>Pterygota</taxon>
        <taxon>Neoptera</taxon>
        <taxon>Endopterygota</taxon>
        <taxon>Diptera</taxon>
        <taxon>Brachycera</taxon>
        <taxon>Muscomorpha</taxon>
        <taxon>Hippoboscoidea</taxon>
        <taxon>Glossinidae</taxon>
        <taxon>Glossina</taxon>
    </lineage>
</organism>
<keyword evidence="1" id="KW-1133">Transmembrane helix</keyword>
<keyword evidence="1" id="KW-0812">Transmembrane</keyword>
<feature type="transmembrane region" description="Helical" evidence="1">
    <location>
        <begin position="71"/>
        <end position="92"/>
    </location>
</feature>
<evidence type="ECO:0000256" key="1">
    <source>
        <dbReference type="SAM" id="Phobius"/>
    </source>
</evidence>
<dbReference type="AlphaFoldDB" id="A0A1A9W0C5"/>
<evidence type="ECO:0000313" key="3">
    <source>
        <dbReference type="Proteomes" id="UP000091820"/>
    </source>
</evidence>
<accession>A0A1A9W0C5</accession>